<dbReference type="Pfam" id="PF08818">
    <property type="entry name" value="DUF1801"/>
    <property type="match status" value="1"/>
</dbReference>
<name>A0A364RBT2_9BACT</name>
<keyword evidence="3" id="KW-1185">Reference proteome</keyword>
<organism evidence="2 3">
    <name type="scientific">Pontibacter arcticus</name>
    <dbReference type="NCBI Taxonomy" id="2080288"/>
    <lineage>
        <taxon>Bacteria</taxon>
        <taxon>Pseudomonadati</taxon>
        <taxon>Bacteroidota</taxon>
        <taxon>Cytophagia</taxon>
        <taxon>Cytophagales</taxon>
        <taxon>Hymenobacteraceae</taxon>
        <taxon>Pontibacter</taxon>
    </lineage>
</organism>
<protein>
    <recommendedName>
        <fullName evidence="1">YdhG-like domain-containing protein</fullName>
    </recommendedName>
</protein>
<feature type="domain" description="YdhG-like" evidence="1">
    <location>
        <begin position="21"/>
        <end position="114"/>
    </location>
</feature>
<proteinExistence type="predicted"/>
<dbReference type="EMBL" id="QMDV01000004">
    <property type="protein sequence ID" value="RAU81715.1"/>
    <property type="molecule type" value="Genomic_DNA"/>
</dbReference>
<dbReference type="Gene3D" id="3.90.1150.200">
    <property type="match status" value="1"/>
</dbReference>
<reference evidence="2 3" key="2">
    <citation type="submission" date="2018-07" db="EMBL/GenBank/DDBJ databases">
        <title>Pontibacter sp. 2b14 genomic sequence and assembly.</title>
        <authorList>
            <person name="Du Z.-J."/>
        </authorList>
    </citation>
    <scope>NUCLEOTIDE SEQUENCE [LARGE SCALE GENOMIC DNA]</scope>
    <source>
        <strain evidence="2 3">2b14</strain>
    </source>
</reference>
<dbReference type="AlphaFoldDB" id="A0A364RBT2"/>
<dbReference type="RefSeq" id="WP_112306396.1">
    <property type="nucleotide sequence ID" value="NZ_QMDV01000004.1"/>
</dbReference>
<gene>
    <name evidence="2" type="ORF">DP923_13500</name>
</gene>
<reference evidence="2 3" key="1">
    <citation type="submission" date="2018-06" db="EMBL/GenBank/DDBJ databases">
        <authorList>
            <person name="Liu Z.-W."/>
        </authorList>
    </citation>
    <scope>NUCLEOTIDE SEQUENCE [LARGE SCALE GENOMIC DNA]</scope>
    <source>
        <strain evidence="2 3">2b14</strain>
    </source>
</reference>
<dbReference type="InterPro" id="IPR014922">
    <property type="entry name" value="YdhG-like"/>
</dbReference>
<evidence type="ECO:0000259" key="1">
    <source>
        <dbReference type="Pfam" id="PF08818"/>
    </source>
</evidence>
<evidence type="ECO:0000313" key="2">
    <source>
        <dbReference type="EMBL" id="RAU81715.1"/>
    </source>
</evidence>
<dbReference type="Proteomes" id="UP000251692">
    <property type="component" value="Unassembled WGS sequence"/>
</dbReference>
<dbReference type="OrthoDB" id="852164at2"/>
<sequence length="119" mass="13720">MRNRTTANQVDEYLDTLPDEKRELAEVVRQIILAAVPHLEECVRWDLPCYFFHGPVCYFASSRSGIHLGFFRGKELADPEKRLVSRDGQPPHIKIKSMQDIQSAYFTELVRAAVTLNRT</sequence>
<accession>A0A364RBT2</accession>
<comment type="caution">
    <text evidence="2">The sequence shown here is derived from an EMBL/GenBank/DDBJ whole genome shotgun (WGS) entry which is preliminary data.</text>
</comment>
<dbReference type="SUPFAM" id="SSF159888">
    <property type="entry name" value="YdhG-like"/>
    <property type="match status" value="1"/>
</dbReference>
<evidence type="ECO:0000313" key="3">
    <source>
        <dbReference type="Proteomes" id="UP000251692"/>
    </source>
</evidence>